<keyword evidence="2" id="KW-1185">Reference proteome</keyword>
<reference evidence="1" key="1">
    <citation type="submission" date="2022-02" db="EMBL/GenBank/DDBJ databases">
        <title>Plant Genome Project.</title>
        <authorList>
            <person name="Zhang R.-G."/>
        </authorList>
    </citation>
    <scope>NUCLEOTIDE SEQUENCE</scope>
    <source>
        <strain evidence="1">AT1</strain>
    </source>
</reference>
<dbReference type="Proteomes" id="UP001062846">
    <property type="component" value="Chromosome 5"/>
</dbReference>
<organism evidence="1 2">
    <name type="scientific">Rhododendron molle</name>
    <name type="common">Chinese azalea</name>
    <name type="synonym">Azalea mollis</name>
    <dbReference type="NCBI Taxonomy" id="49168"/>
    <lineage>
        <taxon>Eukaryota</taxon>
        <taxon>Viridiplantae</taxon>
        <taxon>Streptophyta</taxon>
        <taxon>Embryophyta</taxon>
        <taxon>Tracheophyta</taxon>
        <taxon>Spermatophyta</taxon>
        <taxon>Magnoliopsida</taxon>
        <taxon>eudicotyledons</taxon>
        <taxon>Gunneridae</taxon>
        <taxon>Pentapetalae</taxon>
        <taxon>asterids</taxon>
        <taxon>Ericales</taxon>
        <taxon>Ericaceae</taxon>
        <taxon>Ericoideae</taxon>
        <taxon>Rhodoreae</taxon>
        <taxon>Rhododendron</taxon>
    </lineage>
</organism>
<proteinExistence type="predicted"/>
<sequence>MLWKNAALENPLIEDSMMILTLESGLALLILVGVEHVGIPESESAQNVRGLMVEVYWEQDSNGNLCISSHSVEIPISDDVDCTLPSSLLKEAEMRKTQQPGPFSHLPDHRRCNLGSGVMVNSVLGFGYKWNFGSISDNQIKECSNVNAEKVE</sequence>
<evidence type="ECO:0000313" key="2">
    <source>
        <dbReference type="Proteomes" id="UP001062846"/>
    </source>
</evidence>
<comment type="caution">
    <text evidence="1">The sequence shown here is derived from an EMBL/GenBank/DDBJ whole genome shotgun (WGS) entry which is preliminary data.</text>
</comment>
<dbReference type="EMBL" id="CM046392">
    <property type="protein sequence ID" value="KAI8553315.1"/>
    <property type="molecule type" value="Genomic_DNA"/>
</dbReference>
<protein>
    <submittedName>
        <fullName evidence="1">Uncharacterized protein</fullName>
    </submittedName>
</protein>
<name>A0ACC0NJE5_RHOML</name>
<accession>A0ACC0NJE5</accession>
<gene>
    <name evidence="1" type="ORF">RHMOL_Rhmol05G0005500</name>
</gene>
<evidence type="ECO:0000313" key="1">
    <source>
        <dbReference type="EMBL" id="KAI8553315.1"/>
    </source>
</evidence>